<dbReference type="Proteomes" id="UP000315439">
    <property type="component" value="Unassembled WGS sequence"/>
</dbReference>
<keyword evidence="2" id="KW-1185">Reference proteome</keyword>
<sequence length="133" mass="15674">MGSMLGLERDAENMGKVCSSYCHQCKQRTIWEFGRLTQWIKLLSLKAISFKKEYFIFCEKCGDDFELRKSEFKQLEKLINSNQSVSHSQVKNGLFKRIYSKQLSHNGTIPFYYNSRENSQFRNNEVKNHTGKN</sequence>
<dbReference type="EMBL" id="VIKS01000003">
    <property type="protein sequence ID" value="TQV89008.1"/>
    <property type="molecule type" value="Genomic_DNA"/>
</dbReference>
<evidence type="ECO:0000313" key="1">
    <source>
        <dbReference type="EMBL" id="TQV89008.1"/>
    </source>
</evidence>
<gene>
    <name evidence="1" type="ORF">FLL46_05620</name>
</gene>
<reference evidence="1 2" key="1">
    <citation type="submission" date="2019-07" db="EMBL/GenBank/DDBJ databases">
        <title>Draft genome for Aliikangiella sp. M105.</title>
        <authorList>
            <person name="Wang G."/>
        </authorList>
    </citation>
    <scope>NUCLEOTIDE SEQUENCE [LARGE SCALE GENOMIC DNA]</scope>
    <source>
        <strain evidence="1 2">M105</strain>
    </source>
</reference>
<comment type="caution">
    <text evidence="1">The sequence shown here is derived from an EMBL/GenBank/DDBJ whole genome shotgun (WGS) entry which is preliminary data.</text>
</comment>
<evidence type="ECO:0008006" key="3">
    <source>
        <dbReference type="Google" id="ProtNLM"/>
    </source>
</evidence>
<proteinExistence type="predicted"/>
<accession>A0A545UHS6</accession>
<evidence type="ECO:0000313" key="2">
    <source>
        <dbReference type="Proteomes" id="UP000315439"/>
    </source>
</evidence>
<dbReference type="OrthoDB" id="6267461at2"/>
<dbReference type="AlphaFoldDB" id="A0A545UHS6"/>
<organism evidence="1 2">
    <name type="scientific">Aliikangiella coralliicola</name>
    <dbReference type="NCBI Taxonomy" id="2592383"/>
    <lineage>
        <taxon>Bacteria</taxon>
        <taxon>Pseudomonadati</taxon>
        <taxon>Pseudomonadota</taxon>
        <taxon>Gammaproteobacteria</taxon>
        <taxon>Oceanospirillales</taxon>
        <taxon>Pleioneaceae</taxon>
        <taxon>Aliikangiella</taxon>
    </lineage>
</organism>
<name>A0A545UHS6_9GAMM</name>
<protein>
    <recommendedName>
        <fullName evidence="3">Zinc-ribbon domain-containing protein</fullName>
    </recommendedName>
</protein>